<dbReference type="InterPro" id="IPR011042">
    <property type="entry name" value="6-blade_b-propeller_TolB-like"/>
</dbReference>
<dbReference type="Gene3D" id="2.120.10.30">
    <property type="entry name" value="TolB, C-terminal domain"/>
    <property type="match status" value="1"/>
</dbReference>
<dbReference type="EMBL" id="BSRI01000002">
    <property type="protein sequence ID" value="GLV60009.1"/>
    <property type="molecule type" value="Genomic_DNA"/>
</dbReference>
<keyword evidence="5" id="KW-1185">Reference proteome</keyword>
<feature type="domain" description="Putative zinc-finger" evidence="3">
    <location>
        <begin position="11"/>
        <end position="43"/>
    </location>
</feature>
<feature type="region of interest" description="Disordered" evidence="1">
    <location>
        <begin position="205"/>
        <end position="240"/>
    </location>
</feature>
<feature type="compositionally biased region" description="Low complexity" evidence="1">
    <location>
        <begin position="210"/>
        <end position="221"/>
    </location>
</feature>
<evidence type="ECO:0000313" key="5">
    <source>
        <dbReference type="Proteomes" id="UP001344906"/>
    </source>
</evidence>
<dbReference type="Gene3D" id="1.10.10.1320">
    <property type="entry name" value="Anti-sigma factor, zinc-finger domain"/>
    <property type="match status" value="1"/>
</dbReference>
<feature type="transmembrane region" description="Helical" evidence="2">
    <location>
        <begin position="171"/>
        <end position="191"/>
    </location>
</feature>
<gene>
    <name evidence="4" type="ORF">KDH_68320</name>
</gene>
<proteinExistence type="predicted"/>
<keyword evidence="2" id="KW-0812">Transmembrane</keyword>
<dbReference type="Proteomes" id="UP001344906">
    <property type="component" value="Unassembled WGS sequence"/>
</dbReference>
<accession>A0ABQ6G5E6</accession>
<reference evidence="4 5" key="1">
    <citation type="submission" date="2023-02" db="EMBL/GenBank/DDBJ databases">
        <title>Dictyobacter halimunensis sp. nov., a new member of the class Ktedonobacteria from forest soil in a geothermal area.</title>
        <authorList>
            <person name="Rachmania M.K."/>
            <person name="Ningsih F."/>
            <person name="Sakai Y."/>
            <person name="Yabe S."/>
            <person name="Yokota A."/>
            <person name="Sjamsuridzal W."/>
        </authorList>
    </citation>
    <scope>NUCLEOTIDE SEQUENCE [LARGE SCALE GENOMIC DNA]</scope>
    <source>
        <strain evidence="4 5">S3.2.2.5</strain>
    </source>
</reference>
<keyword evidence="2" id="KW-1133">Transmembrane helix</keyword>
<comment type="caution">
    <text evidence="4">The sequence shown here is derived from an EMBL/GenBank/DDBJ whole genome shotgun (WGS) entry which is preliminary data.</text>
</comment>
<name>A0ABQ6G5E6_9CHLR</name>
<evidence type="ECO:0000313" key="4">
    <source>
        <dbReference type="EMBL" id="GLV60009.1"/>
    </source>
</evidence>
<dbReference type="InterPro" id="IPR041916">
    <property type="entry name" value="Anti_sigma_zinc_sf"/>
</dbReference>
<protein>
    <recommendedName>
        <fullName evidence="3">Putative zinc-finger domain-containing protein</fullName>
    </recommendedName>
</protein>
<evidence type="ECO:0000256" key="1">
    <source>
        <dbReference type="SAM" id="MobiDB-lite"/>
    </source>
</evidence>
<evidence type="ECO:0000259" key="3">
    <source>
        <dbReference type="Pfam" id="PF13490"/>
    </source>
</evidence>
<organism evidence="4 5">
    <name type="scientific">Dictyobacter halimunensis</name>
    <dbReference type="NCBI Taxonomy" id="3026934"/>
    <lineage>
        <taxon>Bacteria</taxon>
        <taxon>Bacillati</taxon>
        <taxon>Chloroflexota</taxon>
        <taxon>Ktedonobacteria</taxon>
        <taxon>Ktedonobacterales</taxon>
        <taxon>Dictyobacteraceae</taxon>
        <taxon>Dictyobacter</taxon>
    </lineage>
</organism>
<keyword evidence="2" id="KW-0472">Membrane</keyword>
<dbReference type="SUPFAM" id="SSF82171">
    <property type="entry name" value="DPP6 N-terminal domain-like"/>
    <property type="match status" value="1"/>
</dbReference>
<dbReference type="Pfam" id="PF13490">
    <property type="entry name" value="zf-HC2"/>
    <property type="match status" value="1"/>
</dbReference>
<dbReference type="RefSeq" id="WP_338256953.1">
    <property type="nucleotide sequence ID" value="NZ_BSRI01000002.1"/>
</dbReference>
<evidence type="ECO:0000256" key="2">
    <source>
        <dbReference type="SAM" id="Phobius"/>
    </source>
</evidence>
<dbReference type="InterPro" id="IPR027383">
    <property type="entry name" value="Znf_put"/>
</dbReference>
<sequence length="613" mass="65838">MSDMQALTHDEANALLGDYVSAELSEHMRSRVELHVRSCPRCQQDIAEIEHVRRLMATLRDGAPPTTASSLADAVLTGLDQPSALQSTAFQLLPAENNQQNDKNASPPRPLFGDSGVMDTEIAHREDARDQYNSTKDYGLKNVSDPNANAQKRMPAMQQHIYVKRQTNTSLWITLVAVVVVAVIVGSFFSLRSLLVSHNNNNPRPPHYPVPAATATASPTAPATPTPSPTATNVTQPVPPTRTDCPAPNTARAMVTAPLAQGPHPQIVYVADSNSIMRYDTVSHQSSEIYAVPSPYIVRSSFLSSDGQWVLFSLFDTTKPGDTAYVELRMARVDGQGAQTLFCGELANLTWSPGKKWIAFDDPIQAVGVADTIHLINTTTGQYLDAVDIPQQNTPPGYNPRPSFWGSPTQLYLSDGLGSVPSHTYLFDLDNGTHQDLSALPLVSTQQYVQGRADGSNIYLLASSCSGAECGTNQAGMSEIERLSTDWKSPQVLFKKPQLLLNDFSVGGTNLLVIASNPAASTRELWLVKTDGGGTIRLAGAQGNWNSNPNFMNVANGTVATSADGSMFVVSNWPSASGTTPEIVYGSSKAGGTLTAVPQTSGTYQYALGWTSL</sequence>